<sequence>MKELPITADFRPGAPCWLDLGSPDPDRPQDFYHRLFGWEFAAPAGPDEFSIITSAGHTVGGFVDTRGMTDPAGQPWPSSFGVYLRSDDLGRTAERGQSSGAQPHEAPSPGETGALISVDDPGGATVNVWQPGTITGFDLPHTPGTPAWFECRSTAFDATAEFYRNVFDWALVDRTGAVHGGARYVTNGSPTGTLDGGTPCPVVCGLADAAAMPDPEQSSRWLTYFHTPEVETACEAAERLGATTGATGSTPFGTFAHVTDPCGAEFVLNGP</sequence>
<dbReference type="Pfam" id="PF00903">
    <property type="entry name" value="Glyoxalase"/>
    <property type="match status" value="1"/>
</dbReference>
<proteinExistence type="predicted"/>
<dbReference type="InterPro" id="IPR029068">
    <property type="entry name" value="Glyas_Bleomycin-R_OHBP_Dase"/>
</dbReference>
<evidence type="ECO:0000259" key="2">
    <source>
        <dbReference type="PROSITE" id="PS51819"/>
    </source>
</evidence>
<keyword evidence="4" id="KW-1185">Reference proteome</keyword>
<dbReference type="EMBL" id="PNFZ01000004">
    <property type="protein sequence ID" value="PMB97983.1"/>
    <property type="molecule type" value="Genomic_DNA"/>
</dbReference>
<dbReference type="InterPro" id="IPR037523">
    <property type="entry name" value="VOC_core"/>
</dbReference>
<dbReference type="Pfam" id="PF18029">
    <property type="entry name" value="Glyoxalase_6"/>
    <property type="match status" value="1"/>
</dbReference>
<evidence type="ECO:0000313" key="3">
    <source>
        <dbReference type="EMBL" id="PMB97983.1"/>
    </source>
</evidence>
<dbReference type="InterPro" id="IPR004360">
    <property type="entry name" value="Glyas_Fos-R_dOase_dom"/>
</dbReference>
<dbReference type="Proteomes" id="UP000235703">
    <property type="component" value="Unassembled WGS sequence"/>
</dbReference>
<dbReference type="OrthoDB" id="9793039at2"/>
<dbReference type="PANTHER" id="PTHR33993">
    <property type="entry name" value="GLYOXALASE-RELATED"/>
    <property type="match status" value="1"/>
</dbReference>
<protein>
    <recommendedName>
        <fullName evidence="2">VOC domain-containing protein</fullName>
    </recommendedName>
</protein>
<dbReference type="Gene3D" id="3.10.180.10">
    <property type="entry name" value="2,3-Dihydroxybiphenyl 1,2-Dioxygenase, domain 1"/>
    <property type="match status" value="2"/>
</dbReference>
<reference evidence="3 4" key="1">
    <citation type="submission" date="2017-09" db="EMBL/GenBank/DDBJ databases">
        <title>Bacterial strain isolated from the female urinary microbiota.</title>
        <authorList>
            <person name="Thomas-White K."/>
            <person name="Kumar N."/>
            <person name="Forster S."/>
            <person name="Putonti C."/>
            <person name="Lawley T."/>
            <person name="Wolfe A.J."/>
        </authorList>
    </citation>
    <scope>NUCLEOTIDE SEQUENCE [LARGE SCALE GENOMIC DNA]</scope>
    <source>
        <strain evidence="3 4">UMB0680</strain>
    </source>
</reference>
<organism evidence="3 4">
    <name type="scientific">Brevibacterium luteolum</name>
    <dbReference type="NCBI Taxonomy" id="199591"/>
    <lineage>
        <taxon>Bacteria</taxon>
        <taxon>Bacillati</taxon>
        <taxon>Actinomycetota</taxon>
        <taxon>Actinomycetes</taxon>
        <taxon>Micrococcales</taxon>
        <taxon>Brevibacteriaceae</taxon>
        <taxon>Brevibacterium</taxon>
    </lineage>
</organism>
<gene>
    <name evidence="3" type="ORF">CJ198_09235</name>
</gene>
<feature type="domain" description="VOC" evidence="2">
    <location>
        <begin position="14"/>
        <end position="131"/>
    </location>
</feature>
<feature type="region of interest" description="Disordered" evidence="1">
    <location>
        <begin position="92"/>
        <end position="122"/>
    </location>
</feature>
<comment type="caution">
    <text evidence="3">The sequence shown here is derived from an EMBL/GenBank/DDBJ whole genome shotgun (WGS) entry which is preliminary data.</text>
</comment>
<feature type="domain" description="VOC" evidence="2">
    <location>
        <begin position="145"/>
        <end position="271"/>
    </location>
</feature>
<dbReference type="SUPFAM" id="SSF54593">
    <property type="entry name" value="Glyoxalase/Bleomycin resistance protein/Dihydroxybiphenyl dioxygenase"/>
    <property type="match status" value="2"/>
</dbReference>
<dbReference type="AlphaFoldDB" id="A0A2N6PH48"/>
<evidence type="ECO:0000256" key="1">
    <source>
        <dbReference type="SAM" id="MobiDB-lite"/>
    </source>
</evidence>
<evidence type="ECO:0000313" key="4">
    <source>
        <dbReference type="Proteomes" id="UP000235703"/>
    </source>
</evidence>
<name>A0A2N6PH48_9MICO</name>
<dbReference type="RefSeq" id="WP_102162327.1">
    <property type="nucleotide sequence ID" value="NZ_PNFZ01000004.1"/>
</dbReference>
<dbReference type="PROSITE" id="PS51819">
    <property type="entry name" value="VOC"/>
    <property type="match status" value="2"/>
</dbReference>
<dbReference type="InterPro" id="IPR052164">
    <property type="entry name" value="Anthracycline_SecMetBiosynth"/>
</dbReference>
<accession>A0A2N6PH48</accession>
<dbReference type="InterPro" id="IPR041581">
    <property type="entry name" value="Glyoxalase_6"/>
</dbReference>
<dbReference type="PANTHER" id="PTHR33993:SF14">
    <property type="entry name" value="GB|AAF24581.1"/>
    <property type="match status" value="1"/>
</dbReference>